<dbReference type="GO" id="GO:0005085">
    <property type="term" value="F:guanyl-nucleotide exchange factor activity"/>
    <property type="evidence" value="ECO:0007669"/>
    <property type="project" value="TreeGrafter"/>
</dbReference>
<feature type="repeat" description="RCC1" evidence="3">
    <location>
        <begin position="203"/>
        <end position="282"/>
    </location>
</feature>
<evidence type="ECO:0000256" key="2">
    <source>
        <dbReference type="ARBA" id="ARBA00022737"/>
    </source>
</evidence>
<feature type="region of interest" description="Disordered" evidence="4">
    <location>
        <begin position="1"/>
        <end position="137"/>
    </location>
</feature>
<dbReference type="EMBL" id="CP120629">
    <property type="protein sequence ID" value="WEW59430.1"/>
    <property type="molecule type" value="Genomic_DNA"/>
</dbReference>
<evidence type="ECO:0000313" key="6">
    <source>
        <dbReference type="EMBL" id="WEW59430.1"/>
    </source>
</evidence>
<feature type="region of interest" description="Disordered" evidence="4">
    <location>
        <begin position="232"/>
        <end position="253"/>
    </location>
</feature>
<feature type="compositionally biased region" description="Basic and acidic residues" evidence="4">
    <location>
        <begin position="109"/>
        <end position="120"/>
    </location>
</feature>
<evidence type="ECO:0000313" key="7">
    <source>
        <dbReference type="Proteomes" id="UP001219355"/>
    </source>
</evidence>
<reference evidence="6" key="1">
    <citation type="submission" date="2023-03" db="EMBL/GenBank/DDBJ databases">
        <title>Emydomyces testavorans Genome Sequence.</title>
        <authorList>
            <person name="Hoyer L."/>
        </authorList>
    </citation>
    <scope>NUCLEOTIDE SEQUENCE</scope>
    <source>
        <strain evidence="6">16-2883</strain>
    </source>
</reference>
<dbReference type="SUPFAM" id="SSF50985">
    <property type="entry name" value="RCC1/BLIP-II"/>
    <property type="match status" value="1"/>
</dbReference>
<feature type="compositionally biased region" description="Low complexity" evidence="4">
    <location>
        <begin position="10"/>
        <end position="23"/>
    </location>
</feature>
<dbReference type="Pfam" id="PF25390">
    <property type="entry name" value="WD40_RLD"/>
    <property type="match status" value="1"/>
</dbReference>
<feature type="repeat" description="RCC1" evidence="3">
    <location>
        <begin position="390"/>
        <end position="446"/>
    </location>
</feature>
<feature type="repeat" description="RCC1" evidence="3">
    <location>
        <begin position="146"/>
        <end position="202"/>
    </location>
</feature>
<dbReference type="PANTHER" id="PTHR45982:SF1">
    <property type="entry name" value="REGULATOR OF CHROMOSOME CONDENSATION"/>
    <property type="match status" value="1"/>
</dbReference>
<dbReference type="AlphaFoldDB" id="A0AAF0DIR5"/>
<dbReference type="PANTHER" id="PTHR45982">
    <property type="entry name" value="REGULATOR OF CHROMOSOME CONDENSATION"/>
    <property type="match status" value="1"/>
</dbReference>
<organism evidence="6 7">
    <name type="scientific">Emydomyces testavorans</name>
    <dbReference type="NCBI Taxonomy" id="2070801"/>
    <lineage>
        <taxon>Eukaryota</taxon>
        <taxon>Fungi</taxon>
        <taxon>Dikarya</taxon>
        <taxon>Ascomycota</taxon>
        <taxon>Pezizomycotina</taxon>
        <taxon>Eurotiomycetes</taxon>
        <taxon>Eurotiomycetidae</taxon>
        <taxon>Onygenales</taxon>
        <taxon>Nannizziopsiaceae</taxon>
        <taxon>Emydomyces</taxon>
    </lineage>
</organism>
<gene>
    <name evidence="6" type="ORF">PRK78_004903</name>
</gene>
<feature type="domain" description="RCC1-like" evidence="5">
    <location>
        <begin position="148"/>
        <end position="560"/>
    </location>
</feature>
<proteinExistence type="predicted"/>
<dbReference type="InterPro" id="IPR051553">
    <property type="entry name" value="Ran_GTPase-activating"/>
</dbReference>
<dbReference type="InterPro" id="IPR009091">
    <property type="entry name" value="RCC1/BLIP-II"/>
</dbReference>
<keyword evidence="7" id="KW-1185">Reference proteome</keyword>
<feature type="compositionally biased region" description="Low complexity" evidence="4">
    <location>
        <begin position="31"/>
        <end position="72"/>
    </location>
</feature>
<accession>A0AAF0DIR5</accession>
<dbReference type="PROSITE" id="PS50012">
    <property type="entry name" value="RCC1_3"/>
    <property type="match status" value="6"/>
</dbReference>
<evidence type="ECO:0000256" key="3">
    <source>
        <dbReference type="PROSITE-ProRule" id="PRU00235"/>
    </source>
</evidence>
<sequence>MAPRKAAGPASTRSKAAAAATASKKADVKKSATATTTTTTRSATGNKPRAAKANTAAATAPSTTTKKTTTTRATRKPKADDAPVSKKRKAVSDDEAELKPKRTRVSKAKVLEKKAPEPKRARVAAPPAPKPPKPKVVLNQAPTEKLNVYVFGEGSSGELGLGTAKNAVDVKRPRLNALLSAGTVGVVQIATGGMHCVALTHDNKILTWGVNDHGALGRDTTWEGKLKDIDVASEDDSEDEDDSGLNPKEATPTAISADCFPEDTVFVEVAAGDSSSFALTDDGLVYGWGTFRGNEGVLGFDATHRTQTTPALVPSLKKIKHIACGDNHALALDVKGAVFAWGSGQQNQLGRRIVERTKLNGLHPREFGLPKNITHISCGAFHSFAIHASGKVYSWGLNSYGETGIPQGAGSDEAVILHPQAVDSLKDRNVIQLCGGSHHSLAVTKAGECLAWGRVDGYQSGLNVETLPDDAVIRDDRGRARILSTPTAVPGIKAKFVAAGADHSIAIAQDGRAWSWGFSANYQTGQGTYDDIEVATVIDNTAVRGKRLNWAGAGGQYSVLTEPVVTVNGVAANGVRDAA</sequence>
<dbReference type="GO" id="GO:0005737">
    <property type="term" value="C:cytoplasm"/>
    <property type="evidence" value="ECO:0007669"/>
    <property type="project" value="TreeGrafter"/>
</dbReference>
<feature type="repeat" description="RCC1" evidence="3">
    <location>
        <begin position="283"/>
        <end position="335"/>
    </location>
</feature>
<dbReference type="InterPro" id="IPR058923">
    <property type="entry name" value="RCC1-like_dom"/>
</dbReference>
<dbReference type="PROSITE" id="PS00625">
    <property type="entry name" value="RCC1_1"/>
    <property type="match status" value="1"/>
</dbReference>
<keyword evidence="2" id="KW-0677">Repeat</keyword>
<evidence type="ECO:0000259" key="5">
    <source>
        <dbReference type="Pfam" id="PF25390"/>
    </source>
</evidence>
<evidence type="ECO:0000256" key="4">
    <source>
        <dbReference type="SAM" id="MobiDB-lite"/>
    </source>
</evidence>
<feature type="repeat" description="RCC1" evidence="3">
    <location>
        <begin position="336"/>
        <end position="389"/>
    </location>
</feature>
<feature type="repeat" description="RCC1" evidence="3">
    <location>
        <begin position="447"/>
        <end position="510"/>
    </location>
</feature>
<dbReference type="PRINTS" id="PR00633">
    <property type="entry name" value="RCCNDNSATION"/>
</dbReference>
<dbReference type="PROSITE" id="PS00626">
    <property type="entry name" value="RCC1_2"/>
    <property type="match status" value="4"/>
</dbReference>
<dbReference type="InterPro" id="IPR000408">
    <property type="entry name" value="Reg_chr_condens"/>
</dbReference>
<keyword evidence="1" id="KW-0344">Guanine-nucleotide releasing factor</keyword>
<protein>
    <recommendedName>
        <fullName evidence="5">RCC1-like domain-containing protein</fullName>
    </recommendedName>
</protein>
<name>A0AAF0DIR5_9EURO</name>
<evidence type="ECO:0000256" key="1">
    <source>
        <dbReference type="ARBA" id="ARBA00022658"/>
    </source>
</evidence>
<dbReference type="Gene3D" id="2.130.10.30">
    <property type="entry name" value="Regulator of chromosome condensation 1/beta-lactamase-inhibitor protein II"/>
    <property type="match status" value="1"/>
</dbReference>
<feature type="compositionally biased region" description="Acidic residues" evidence="4">
    <location>
        <begin position="232"/>
        <end position="243"/>
    </location>
</feature>
<dbReference type="Proteomes" id="UP001219355">
    <property type="component" value="Chromosome 3"/>
</dbReference>